<proteinExistence type="predicted"/>
<name>A0AAW2XLL9_9LAMI</name>
<reference evidence="1" key="2">
    <citation type="journal article" date="2024" name="Plant">
        <title>Genomic evolution and insights into agronomic trait innovations of Sesamum species.</title>
        <authorList>
            <person name="Miao H."/>
            <person name="Wang L."/>
            <person name="Qu L."/>
            <person name="Liu H."/>
            <person name="Sun Y."/>
            <person name="Le M."/>
            <person name="Wang Q."/>
            <person name="Wei S."/>
            <person name="Zheng Y."/>
            <person name="Lin W."/>
            <person name="Duan Y."/>
            <person name="Cao H."/>
            <person name="Xiong S."/>
            <person name="Wang X."/>
            <person name="Wei L."/>
            <person name="Li C."/>
            <person name="Ma Q."/>
            <person name="Ju M."/>
            <person name="Zhao R."/>
            <person name="Li G."/>
            <person name="Mu C."/>
            <person name="Tian Q."/>
            <person name="Mei H."/>
            <person name="Zhang T."/>
            <person name="Gao T."/>
            <person name="Zhang H."/>
        </authorList>
    </citation>
    <scope>NUCLEOTIDE SEQUENCE</scope>
    <source>
        <strain evidence="1">KEN1</strain>
    </source>
</reference>
<comment type="caution">
    <text evidence="1">The sequence shown here is derived from an EMBL/GenBank/DDBJ whole genome shotgun (WGS) entry which is preliminary data.</text>
</comment>
<protein>
    <submittedName>
        <fullName evidence="1">Uncharacterized protein</fullName>
    </submittedName>
</protein>
<reference evidence="1" key="1">
    <citation type="submission" date="2020-06" db="EMBL/GenBank/DDBJ databases">
        <authorList>
            <person name="Li T."/>
            <person name="Hu X."/>
            <person name="Zhang T."/>
            <person name="Song X."/>
            <person name="Zhang H."/>
            <person name="Dai N."/>
            <person name="Sheng W."/>
            <person name="Hou X."/>
            <person name="Wei L."/>
        </authorList>
    </citation>
    <scope>NUCLEOTIDE SEQUENCE</scope>
    <source>
        <strain evidence="1">KEN1</strain>
        <tissue evidence="1">Leaf</tissue>
    </source>
</reference>
<accession>A0AAW2XLL9</accession>
<evidence type="ECO:0000313" key="1">
    <source>
        <dbReference type="EMBL" id="KAL0454641.1"/>
    </source>
</evidence>
<sequence>MGREPWVAAIGVDFALVSERLWVGKLNYSHLLTSAPPPRELRIILDFGEVKEGAD</sequence>
<gene>
    <name evidence="1" type="ORF">Slati_0803300</name>
</gene>
<dbReference type="EMBL" id="JACGWN010000003">
    <property type="protein sequence ID" value="KAL0454641.1"/>
    <property type="molecule type" value="Genomic_DNA"/>
</dbReference>
<dbReference type="AlphaFoldDB" id="A0AAW2XLL9"/>
<organism evidence="1">
    <name type="scientific">Sesamum latifolium</name>
    <dbReference type="NCBI Taxonomy" id="2727402"/>
    <lineage>
        <taxon>Eukaryota</taxon>
        <taxon>Viridiplantae</taxon>
        <taxon>Streptophyta</taxon>
        <taxon>Embryophyta</taxon>
        <taxon>Tracheophyta</taxon>
        <taxon>Spermatophyta</taxon>
        <taxon>Magnoliopsida</taxon>
        <taxon>eudicotyledons</taxon>
        <taxon>Gunneridae</taxon>
        <taxon>Pentapetalae</taxon>
        <taxon>asterids</taxon>
        <taxon>lamiids</taxon>
        <taxon>Lamiales</taxon>
        <taxon>Pedaliaceae</taxon>
        <taxon>Sesamum</taxon>
    </lineage>
</organism>